<name>A0A2A4JRZ1_HELVI</name>
<sequence length="226" mass="25952">MAKDVTKPEVIILLNEAYEREKWLRARWLNTHQDELKLAVTLDREPTNYYEEDVTRHKMMGGLTALAQGHVIAGYNRKKTPIRDARTIAAGGSIRHENSIINFGLGTAAEDPRLARPDTDLTLDPIMRPVEDKLKKMLSKPGSVLGRKNYLKERAKKFPVNKYYFPECTSWDHGWFLGDSSLLERATYGRIWQLNRTLRSRVGPQPDPDHYYPPIVPGYAKCKTTN</sequence>
<proteinExistence type="predicted"/>
<evidence type="ECO:0000259" key="1">
    <source>
        <dbReference type="Pfam" id="PF22589"/>
    </source>
</evidence>
<accession>A0A2A4JRZ1</accession>
<feature type="domain" description="Sperm microtubule inner protein 1 C-terminal" evidence="1">
    <location>
        <begin position="110"/>
        <end position="208"/>
    </location>
</feature>
<gene>
    <name evidence="2" type="ORF">B5V51_13730</name>
</gene>
<protein>
    <recommendedName>
        <fullName evidence="1">Sperm microtubule inner protein 1 C-terminal domain-containing protein</fullName>
    </recommendedName>
</protein>
<comment type="caution">
    <text evidence="2">The sequence shown here is derived from an EMBL/GenBank/DDBJ whole genome shotgun (WGS) entry which is preliminary data.</text>
</comment>
<dbReference type="PANTHER" id="PTHR35826:SF1">
    <property type="entry name" value="PROTEIN ATP6V1FNB-LIKE"/>
    <property type="match status" value="1"/>
</dbReference>
<dbReference type="AlphaFoldDB" id="A0A2A4JRZ1"/>
<dbReference type="InterPro" id="IPR054323">
    <property type="entry name" value="SPMIP1_C"/>
</dbReference>
<reference evidence="2" key="1">
    <citation type="submission" date="2017-09" db="EMBL/GenBank/DDBJ databases">
        <title>Contemporary evolution of a Lepidopteran species, Heliothis virescens, in response to modern agricultural practices.</title>
        <authorList>
            <person name="Fritz M.L."/>
            <person name="Deyonke A.M."/>
            <person name="Papanicolaou A."/>
            <person name="Micinski S."/>
            <person name="Westbrook J."/>
            <person name="Gould F."/>
        </authorList>
    </citation>
    <scope>NUCLEOTIDE SEQUENCE [LARGE SCALE GENOMIC DNA]</scope>
    <source>
        <strain evidence="2">HvINT-</strain>
        <tissue evidence="2">Whole body</tissue>
    </source>
</reference>
<dbReference type="PANTHER" id="PTHR35826">
    <property type="entry name" value="PROTEIN ATP6V1FNB-LIKE"/>
    <property type="match status" value="1"/>
</dbReference>
<organism evidence="2">
    <name type="scientific">Heliothis virescens</name>
    <name type="common">Tobacco budworm moth</name>
    <dbReference type="NCBI Taxonomy" id="7102"/>
    <lineage>
        <taxon>Eukaryota</taxon>
        <taxon>Metazoa</taxon>
        <taxon>Ecdysozoa</taxon>
        <taxon>Arthropoda</taxon>
        <taxon>Hexapoda</taxon>
        <taxon>Insecta</taxon>
        <taxon>Pterygota</taxon>
        <taxon>Neoptera</taxon>
        <taxon>Endopterygota</taxon>
        <taxon>Lepidoptera</taxon>
        <taxon>Glossata</taxon>
        <taxon>Ditrysia</taxon>
        <taxon>Noctuoidea</taxon>
        <taxon>Noctuidae</taxon>
        <taxon>Heliothinae</taxon>
        <taxon>Heliothis</taxon>
    </lineage>
</organism>
<evidence type="ECO:0000313" key="2">
    <source>
        <dbReference type="EMBL" id="PCG74172.1"/>
    </source>
</evidence>
<dbReference type="EMBL" id="NWSH01000794">
    <property type="protein sequence ID" value="PCG74172.1"/>
    <property type="molecule type" value="Genomic_DNA"/>
</dbReference>
<dbReference type="Pfam" id="PF22589">
    <property type="entry name" value="SPMIP1"/>
    <property type="match status" value="1"/>
</dbReference>